<dbReference type="AlphaFoldDB" id="A0AAN9HTC4"/>
<organism evidence="2 3">
    <name type="scientific">Crotalaria pallida</name>
    <name type="common">Smooth rattlebox</name>
    <name type="synonym">Crotalaria striata</name>
    <dbReference type="NCBI Taxonomy" id="3830"/>
    <lineage>
        <taxon>Eukaryota</taxon>
        <taxon>Viridiplantae</taxon>
        <taxon>Streptophyta</taxon>
        <taxon>Embryophyta</taxon>
        <taxon>Tracheophyta</taxon>
        <taxon>Spermatophyta</taxon>
        <taxon>Magnoliopsida</taxon>
        <taxon>eudicotyledons</taxon>
        <taxon>Gunneridae</taxon>
        <taxon>Pentapetalae</taxon>
        <taxon>rosids</taxon>
        <taxon>fabids</taxon>
        <taxon>Fabales</taxon>
        <taxon>Fabaceae</taxon>
        <taxon>Papilionoideae</taxon>
        <taxon>50 kb inversion clade</taxon>
        <taxon>genistoids sensu lato</taxon>
        <taxon>core genistoids</taxon>
        <taxon>Crotalarieae</taxon>
        <taxon>Crotalaria</taxon>
    </lineage>
</organism>
<keyword evidence="3" id="KW-1185">Reference proteome</keyword>
<sequence length="134" mass="14976">MMLTPGLRRSPSDGPRSSPDIGSSPSEDGGNDVALPDGLLPDLPPGWIMPAGKGFFPSKEVSKNITATIEQTLVKWDPAHEEEVKRLFHSKASKRLSEIFNHARKHNKRPSWIAPELWQTLLGLFDKPEEQNKR</sequence>
<feature type="region of interest" description="Disordered" evidence="1">
    <location>
        <begin position="1"/>
        <end position="41"/>
    </location>
</feature>
<gene>
    <name evidence="2" type="ORF">RIF29_34420</name>
</gene>
<accession>A0AAN9HTC4</accession>
<dbReference type="EMBL" id="JAYWIO010000007">
    <property type="protein sequence ID" value="KAK7251330.1"/>
    <property type="molecule type" value="Genomic_DNA"/>
</dbReference>
<evidence type="ECO:0000256" key="1">
    <source>
        <dbReference type="SAM" id="MobiDB-lite"/>
    </source>
</evidence>
<evidence type="ECO:0000313" key="3">
    <source>
        <dbReference type="Proteomes" id="UP001372338"/>
    </source>
</evidence>
<name>A0AAN9HTC4_CROPI</name>
<feature type="compositionally biased region" description="Low complexity" evidence="1">
    <location>
        <begin position="1"/>
        <end position="28"/>
    </location>
</feature>
<protein>
    <submittedName>
        <fullName evidence="2">Uncharacterized protein</fullName>
    </submittedName>
</protein>
<dbReference type="Proteomes" id="UP001372338">
    <property type="component" value="Unassembled WGS sequence"/>
</dbReference>
<evidence type="ECO:0000313" key="2">
    <source>
        <dbReference type="EMBL" id="KAK7251330.1"/>
    </source>
</evidence>
<proteinExistence type="predicted"/>
<reference evidence="2 3" key="1">
    <citation type="submission" date="2024-01" db="EMBL/GenBank/DDBJ databases">
        <title>The genomes of 5 underutilized Papilionoideae crops provide insights into root nodulation and disease resistanc.</title>
        <authorList>
            <person name="Yuan L."/>
        </authorList>
    </citation>
    <scope>NUCLEOTIDE SEQUENCE [LARGE SCALE GENOMIC DNA]</scope>
    <source>
        <strain evidence="2">ZHUSHIDOU_FW_LH</strain>
        <tissue evidence="2">Leaf</tissue>
    </source>
</reference>
<comment type="caution">
    <text evidence="2">The sequence shown here is derived from an EMBL/GenBank/DDBJ whole genome shotgun (WGS) entry which is preliminary data.</text>
</comment>